<dbReference type="PROSITE" id="PS00356">
    <property type="entry name" value="HTH_LACI_1"/>
    <property type="match status" value="1"/>
</dbReference>
<dbReference type="GO" id="GO:0000976">
    <property type="term" value="F:transcription cis-regulatory region binding"/>
    <property type="evidence" value="ECO:0007669"/>
    <property type="project" value="TreeGrafter"/>
</dbReference>
<dbReference type="Gene3D" id="1.10.260.40">
    <property type="entry name" value="lambda repressor-like DNA-binding domains"/>
    <property type="match status" value="1"/>
</dbReference>
<sequence>MAAPHTAGERAGRGGSRGERVTISDIAREAGVSVPTVSKVLNGHAHVAAGTRSKVERLLAKHQYARRAKRREGQARLVDLVFNNLDSEWSVEIIRGVEGVAHESGLGTVVSAIHGETTEERRWLDNLTARWSDGIILAVTELRPAHAEQIRALGIPMVIIDPVGQPDPHVASVGATNWNGALTATEHLISLGHERIGLIGGRPELQCSRARLDGYRSAMQSAGLPVDDALIAEGDFYAPRGEQAARELLSLPHPPTAIFAGNDQQALGVYRTAGQLGLRVPDDLSVVGFDDLPAAGLSSPPLTTIRQPVAQMAAQAMRMLLRYLETGSFETRRLELSTELVVRDSTAPPRRR</sequence>
<dbReference type="AlphaFoldDB" id="A0A7T1T829"/>
<evidence type="ECO:0000256" key="2">
    <source>
        <dbReference type="ARBA" id="ARBA00023125"/>
    </source>
</evidence>
<dbReference type="InterPro" id="IPR046335">
    <property type="entry name" value="LacI/GalR-like_sensor"/>
</dbReference>
<evidence type="ECO:0000256" key="4">
    <source>
        <dbReference type="SAM" id="MobiDB-lite"/>
    </source>
</evidence>
<dbReference type="PRINTS" id="PR00036">
    <property type="entry name" value="HTHLACI"/>
</dbReference>
<dbReference type="GO" id="GO:0003700">
    <property type="term" value="F:DNA-binding transcription factor activity"/>
    <property type="evidence" value="ECO:0007669"/>
    <property type="project" value="TreeGrafter"/>
</dbReference>
<dbReference type="PROSITE" id="PS50932">
    <property type="entry name" value="HTH_LACI_2"/>
    <property type="match status" value="1"/>
</dbReference>
<accession>A0A7T1T829</accession>
<keyword evidence="2" id="KW-0238">DNA-binding</keyword>
<dbReference type="PANTHER" id="PTHR30146:SF153">
    <property type="entry name" value="LACTOSE OPERON REPRESSOR"/>
    <property type="match status" value="1"/>
</dbReference>
<feature type="compositionally biased region" description="Basic and acidic residues" evidence="4">
    <location>
        <begin position="7"/>
        <end position="21"/>
    </location>
</feature>
<keyword evidence="1" id="KW-0805">Transcription regulation</keyword>
<dbReference type="Pfam" id="PF13377">
    <property type="entry name" value="Peripla_BP_3"/>
    <property type="match status" value="1"/>
</dbReference>
<name>A0A7T1T829_9ACTN</name>
<dbReference type="CDD" id="cd06296">
    <property type="entry name" value="PBP1_CatR-like"/>
    <property type="match status" value="1"/>
</dbReference>
<dbReference type="InterPro" id="IPR010982">
    <property type="entry name" value="Lambda_DNA-bd_dom_sf"/>
</dbReference>
<dbReference type="KEGG" id="sbat:G4Z16_18930"/>
<dbReference type="CDD" id="cd01392">
    <property type="entry name" value="HTH_LacI"/>
    <property type="match status" value="1"/>
</dbReference>
<dbReference type="RefSeq" id="WP_197351925.1">
    <property type="nucleotide sequence ID" value="NZ_CP048882.1"/>
</dbReference>
<evidence type="ECO:0000313" key="6">
    <source>
        <dbReference type="EMBL" id="QPP08131.1"/>
    </source>
</evidence>
<keyword evidence="3" id="KW-0804">Transcription</keyword>
<reference evidence="7" key="1">
    <citation type="submission" date="2020-02" db="EMBL/GenBank/DDBJ databases">
        <title>Streptomyces sp. ASO4wet.</title>
        <authorList>
            <person name="Risdian C."/>
            <person name="Landwehr W."/>
            <person name="Schupp P."/>
            <person name="Wink J."/>
        </authorList>
    </citation>
    <scope>NUCLEOTIDE SEQUENCE [LARGE SCALE GENOMIC DNA]</scope>
    <source>
        <strain evidence="7">ASO4wet</strain>
    </source>
</reference>
<dbReference type="SUPFAM" id="SSF47413">
    <property type="entry name" value="lambda repressor-like DNA-binding domains"/>
    <property type="match status" value="1"/>
</dbReference>
<organism evidence="6 7">
    <name type="scientific">Streptomyces bathyalis</name>
    <dbReference type="NCBI Taxonomy" id="2710756"/>
    <lineage>
        <taxon>Bacteria</taxon>
        <taxon>Bacillati</taxon>
        <taxon>Actinomycetota</taxon>
        <taxon>Actinomycetes</taxon>
        <taxon>Kitasatosporales</taxon>
        <taxon>Streptomycetaceae</taxon>
        <taxon>Streptomyces</taxon>
    </lineage>
</organism>
<dbReference type="SUPFAM" id="SSF53822">
    <property type="entry name" value="Periplasmic binding protein-like I"/>
    <property type="match status" value="1"/>
</dbReference>
<gene>
    <name evidence="6" type="ORF">G4Z16_18930</name>
</gene>
<evidence type="ECO:0000256" key="1">
    <source>
        <dbReference type="ARBA" id="ARBA00023015"/>
    </source>
</evidence>
<evidence type="ECO:0000313" key="7">
    <source>
        <dbReference type="Proteomes" id="UP000595046"/>
    </source>
</evidence>
<dbReference type="InterPro" id="IPR000843">
    <property type="entry name" value="HTH_LacI"/>
</dbReference>
<feature type="region of interest" description="Disordered" evidence="4">
    <location>
        <begin position="1"/>
        <end position="21"/>
    </location>
</feature>
<proteinExistence type="predicted"/>
<feature type="domain" description="HTH lacI-type" evidence="5">
    <location>
        <begin position="21"/>
        <end position="71"/>
    </location>
</feature>
<dbReference type="Pfam" id="PF00356">
    <property type="entry name" value="LacI"/>
    <property type="match status" value="1"/>
</dbReference>
<dbReference type="Proteomes" id="UP000595046">
    <property type="component" value="Chromosome"/>
</dbReference>
<keyword evidence="7" id="KW-1185">Reference proteome</keyword>
<dbReference type="SMART" id="SM00354">
    <property type="entry name" value="HTH_LACI"/>
    <property type="match status" value="1"/>
</dbReference>
<dbReference type="PANTHER" id="PTHR30146">
    <property type="entry name" value="LACI-RELATED TRANSCRIPTIONAL REPRESSOR"/>
    <property type="match status" value="1"/>
</dbReference>
<dbReference type="InterPro" id="IPR028082">
    <property type="entry name" value="Peripla_BP_I"/>
</dbReference>
<evidence type="ECO:0000259" key="5">
    <source>
        <dbReference type="PROSITE" id="PS50932"/>
    </source>
</evidence>
<evidence type="ECO:0000256" key="3">
    <source>
        <dbReference type="ARBA" id="ARBA00023163"/>
    </source>
</evidence>
<protein>
    <submittedName>
        <fullName evidence="6">LacI family transcriptional regulator</fullName>
    </submittedName>
</protein>
<dbReference type="Gene3D" id="3.40.50.2300">
    <property type="match status" value="2"/>
</dbReference>
<dbReference type="EMBL" id="CP048882">
    <property type="protein sequence ID" value="QPP08131.1"/>
    <property type="molecule type" value="Genomic_DNA"/>
</dbReference>